<dbReference type="EMBL" id="JAMDLW010000032">
    <property type="protein sequence ID" value="MCY9522233.1"/>
    <property type="molecule type" value="Genomic_DNA"/>
</dbReference>
<sequence length="495" mass="53900">MKKRMSIVTIVSLVLLLVFQVSAFAADGSSLSTGPDITAEQTHVTTDTVRVLHAEEEIIDQLTKAGPVGGIEYAEGHTVTAPVSLHDAAALQEASLPDSLRALAQPSNATVTTATYSGVIPKEGEAVHLYPIYVKPGDILQVQLDPPLSQQLNYDLYLYEFDMATGNLITTPIDYSVYGTYFNQYSNGMRTLSENVGAKNMTSSDKAYLVEVHAKQGGSINDPFYVTLATSTDYDAFETDENAFRAYSFTVAPGGSSLNNRSISSPIDNDWYVITVPENRNYDVMNFSLDSASAAKGYKVEVYGVLANNQMKLLSTTDNNVPLGTGSYYVRVYTTGQYDTSNYTLSIKPVLRADKIVIKGYNSGGGPNDYPSYRYGRYFRIINNTLTVNGVVATSDNYAVANAKVDVLWLNENWTEGSGNRTRTGTVYTNNSGEFSVTLSLPSSTASISEFLPGAINFTHYYDLSGVVVKVADRPHVSATDILYHFAYSLYGGRG</sequence>
<dbReference type="Gene3D" id="2.60.120.380">
    <property type="match status" value="1"/>
</dbReference>
<evidence type="ECO:0000256" key="1">
    <source>
        <dbReference type="SAM" id="SignalP"/>
    </source>
</evidence>
<keyword evidence="3" id="KW-1185">Reference proteome</keyword>
<accession>A0ABT4DY17</accession>
<reference evidence="2 3" key="1">
    <citation type="submission" date="2022-05" db="EMBL/GenBank/DDBJ databases">
        <title>Genome Sequencing of Bee-Associated Microbes.</title>
        <authorList>
            <person name="Dunlap C."/>
        </authorList>
    </citation>
    <scope>NUCLEOTIDE SEQUENCE [LARGE SCALE GENOMIC DNA]</scope>
    <source>
        <strain evidence="2 3">NRRL NRS-1438</strain>
    </source>
</reference>
<name>A0ABT4DY17_9BACL</name>
<evidence type="ECO:0000313" key="3">
    <source>
        <dbReference type="Proteomes" id="UP001207626"/>
    </source>
</evidence>
<dbReference type="Proteomes" id="UP001207626">
    <property type="component" value="Unassembled WGS sequence"/>
</dbReference>
<proteinExistence type="predicted"/>
<comment type="caution">
    <text evidence="2">The sequence shown here is derived from an EMBL/GenBank/DDBJ whole genome shotgun (WGS) entry which is preliminary data.</text>
</comment>
<dbReference type="RefSeq" id="WP_087434550.1">
    <property type="nucleotide sequence ID" value="NZ_JAMDLV010000070.1"/>
</dbReference>
<keyword evidence="1" id="KW-0732">Signal</keyword>
<feature type="chain" id="PRO_5046625746" evidence="1">
    <location>
        <begin position="26"/>
        <end position="495"/>
    </location>
</feature>
<gene>
    <name evidence="2" type="ORF">M5X09_21685</name>
</gene>
<evidence type="ECO:0000313" key="2">
    <source>
        <dbReference type="EMBL" id="MCY9522233.1"/>
    </source>
</evidence>
<protein>
    <submittedName>
        <fullName evidence="2">Uncharacterized protein</fullName>
    </submittedName>
</protein>
<feature type="signal peptide" evidence="1">
    <location>
        <begin position="1"/>
        <end position="25"/>
    </location>
</feature>
<organism evidence="2 3">
    <name type="scientific">Paenibacillus apiarius</name>
    <dbReference type="NCBI Taxonomy" id="46240"/>
    <lineage>
        <taxon>Bacteria</taxon>
        <taxon>Bacillati</taxon>
        <taxon>Bacillota</taxon>
        <taxon>Bacilli</taxon>
        <taxon>Bacillales</taxon>
        <taxon>Paenibacillaceae</taxon>
        <taxon>Paenibacillus</taxon>
    </lineage>
</organism>